<evidence type="ECO:0000259" key="1">
    <source>
        <dbReference type="PROSITE" id="PS51704"/>
    </source>
</evidence>
<evidence type="ECO:0000313" key="3">
    <source>
        <dbReference type="Proteomes" id="UP001597277"/>
    </source>
</evidence>
<keyword evidence="3" id="KW-1185">Reference proteome</keyword>
<dbReference type="Gene3D" id="3.20.20.190">
    <property type="entry name" value="Phosphatidylinositol (PI) phosphodiesterase"/>
    <property type="match status" value="1"/>
</dbReference>
<dbReference type="RefSeq" id="WP_388008012.1">
    <property type="nucleotide sequence ID" value="NZ_JBHUEE010000007.1"/>
</dbReference>
<dbReference type="EMBL" id="JBHUEE010000007">
    <property type="protein sequence ID" value="MFD1718867.1"/>
    <property type="molecule type" value="Genomic_DNA"/>
</dbReference>
<dbReference type="InterPro" id="IPR017946">
    <property type="entry name" value="PLC-like_Pdiesterase_TIM-brl"/>
</dbReference>
<dbReference type="CDD" id="cd08556">
    <property type="entry name" value="GDPD"/>
    <property type="match status" value="1"/>
</dbReference>
<dbReference type="InterPro" id="IPR030395">
    <property type="entry name" value="GP_PDE_dom"/>
</dbReference>
<comment type="caution">
    <text evidence="2">The sequence shown here is derived from an EMBL/GenBank/DDBJ whole genome shotgun (WGS) entry which is preliminary data.</text>
</comment>
<dbReference type="Pfam" id="PF03009">
    <property type="entry name" value="GDPD"/>
    <property type="match status" value="1"/>
</dbReference>
<gene>
    <name evidence="2" type="ORF">ACFSE6_13550</name>
</gene>
<accession>A0ABW4L7E7</accession>
<dbReference type="PROSITE" id="PS51704">
    <property type="entry name" value="GP_PDE"/>
    <property type="match status" value="1"/>
</dbReference>
<feature type="domain" description="GP-PDE" evidence="1">
    <location>
        <begin position="6"/>
        <end position="230"/>
    </location>
</feature>
<sequence>MPTTNPLVVGHRGAAAVRPENTISSFVRGVADGADVIEFDVHLSADDRVVVIHDPTLDRTAVAGRTSGAVRDLTWPQLQDAELADGERIPTLRDALETITTPIQLEIKAPAAARPAAELALAAGVADRVTFISFRLEALEAVRAVDPGLALGVVTSRPTADKLATVDDLGADMFSVEIPHLDRALVAELQRRGVRVCAWTALTESDVRAAVDVGADLLAADDPGWCRSVLEAAAHPTG</sequence>
<dbReference type="SUPFAM" id="SSF51695">
    <property type="entry name" value="PLC-like phosphodiesterases"/>
    <property type="match status" value="1"/>
</dbReference>
<protein>
    <submittedName>
        <fullName evidence="2">Glycerophosphodiester phosphodiesterase</fullName>
    </submittedName>
</protein>
<name>A0ABW4L7E7_9MICO</name>
<dbReference type="PANTHER" id="PTHR46211:SF14">
    <property type="entry name" value="GLYCEROPHOSPHODIESTER PHOSPHODIESTERASE"/>
    <property type="match status" value="1"/>
</dbReference>
<reference evidence="3" key="1">
    <citation type="journal article" date="2019" name="Int. J. Syst. Evol. Microbiol.">
        <title>The Global Catalogue of Microorganisms (GCM) 10K type strain sequencing project: providing services to taxonomists for standard genome sequencing and annotation.</title>
        <authorList>
            <consortium name="The Broad Institute Genomics Platform"/>
            <consortium name="The Broad Institute Genome Sequencing Center for Infectious Disease"/>
            <person name="Wu L."/>
            <person name="Ma J."/>
        </authorList>
    </citation>
    <scope>NUCLEOTIDE SEQUENCE [LARGE SCALE GENOMIC DNA]</scope>
    <source>
        <strain evidence="3">JCM 17130</strain>
    </source>
</reference>
<organism evidence="2 3">
    <name type="scientific">Georgenia deserti</name>
    <dbReference type="NCBI Taxonomy" id="2093781"/>
    <lineage>
        <taxon>Bacteria</taxon>
        <taxon>Bacillati</taxon>
        <taxon>Actinomycetota</taxon>
        <taxon>Actinomycetes</taxon>
        <taxon>Micrococcales</taxon>
        <taxon>Bogoriellaceae</taxon>
        <taxon>Georgenia</taxon>
    </lineage>
</organism>
<proteinExistence type="predicted"/>
<dbReference type="PANTHER" id="PTHR46211">
    <property type="entry name" value="GLYCEROPHOSPHORYL DIESTER PHOSPHODIESTERASE"/>
    <property type="match status" value="1"/>
</dbReference>
<dbReference type="Proteomes" id="UP001597277">
    <property type="component" value="Unassembled WGS sequence"/>
</dbReference>
<evidence type="ECO:0000313" key="2">
    <source>
        <dbReference type="EMBL" id="MFD1718867.1"/>
    </source>
</evidence>